<accession>A0A481YU56</accession>
<reference evidence="1" key="1">
    <citation type="journal article" date="2019" name="MBio">
        <title>Virus Genomes from Deep Sea Sediments Expand the Ocean Megavirome and Support Independent Origins of Viral Gigantism.</title>
        <authorList>
            <person name="Backstrom D."/>
            <person name="Yutin N."/>
            <person name="Jorgensen S.L."/>
            <person name="Dharamshi J."/>
            <person name="Homa F."/>
            <person name="Zaremba-Niedwiedzka K."/>
            <person name="Spang A."/>
            <person name="Wolf Y.I."/>
            <person name="Koonin E.V."/>
            <person name="Ettema T.J."/>
        </authorList>
    </citation>
    <scope>NUCLEOTIDE SEQUENCE</scope>
</reference>
<gene>
    <name evidence="1" type="ORF">LCMAC102_03550</name>
</gene>
<evidence type="ECO:0000313" key="1">
    <source>
        <dbReference type="EMBL" id="QBK86560.1"/>
    </source>
</evidence>
<sequence length="148" mass="17335">MTEREWNAVRDRLKYGAELYLGDLDGKHSSVTASLTDIIHTRDGDDIASYIYKDLNCLCERDDLSYYNMDDDPLIVVEMEIEHQPMFRWLMVSDEIFDLKKRLTVKAEDLVFIRDNFETKRALESGALIYTCMDLYPQDVFCMPSPEN</sequence>
<organism evidence="1">
    <name type="scientific">Marseillevirus LCMAC102</name>
    <dbReference type="NCBI Taxonomy" id="2506603"/>
    <lineage>
        <taxon>Viruses</taxon>
        <taxon>Varidnaviria</taxon>
        <taxon>Bamfordvirae</taxon>
        <taxon>Nucleocytoviricota</taxon>
        <taxon>Megaviricetes</taxon>
        <taxon>Pimascovirales</taxon>
        <taxon>Pimascovirales incertae sedis</taxon>
        <taxon>Marseilleviridae</taxon>
    </lineage>
</organism>
<dbReference type="EMBL" id="MK500334">
    <property type="protein sequence ID" value="QBK86560.1"/>
    <property type="molecule type" value="Genomic_DNA"/>
</dbReference>
<proteinExistence type="predicted"/>
<protein>
    <submittedName>
        <fullName evidence="1">Uncharacterized protein</fullName>
    </submittedName>
</protein>
<name>A0A481YU56_9VIRU</name>